<feature type="compositionally biased region" description="Pro residues" evidence="1">
    <location>
        <begin position="224"/>
        <end position="241"/>
    </location>
</feature>
<evidence type="ECO:0000313" key="3">
    <source>
        <dbReference type="Proteomes" id="UP000235371"/>
    </source>
</evidence>
<dbReference type="Proteomes" id="UP000235371">
    <property type="component" value="Unassembled WGS sequence"/>
</dbReference>
<dbReference type="AlphaFoldDB" id="A0A2J6TFD4"/>
<name>A0A2J6TFD4_9HELO</name>
<gene>
    <name evidence="2" type="ORF">K444DRAFT_377476</name>
</gene>
<reference evidence="2 3" key="1">
    <citation type="submission" date="2016-04" db="EMBL/GenBank/DDBJ databases">
        <title>A degradative enzymes factory behind the ericoid mycorrhizal symbiosis.</title>
        <authorList>
            <consortium name="DOE Joint Genome Institute"/>
            <person name="Martino E."/>
            <person name="Morin E."/>
            <person name="Grelet G."/>
            <person name="Kuo A."/>
            <person name="Kohler A."/>
            <person name="Daghino S."/>
            <person name="Barry K."/>
            <person name="Choi C."/>
            <person name="Cichocki N."/>
            <person name="Clum A."/>
            <person name="Copeland A."/>
            <person name="Hainaut M."/>
            <person name="Haridas S."/>
            <person name="Labutti K."/>
            <person name="Lindquist E."/>
            <person name="Lipzen A."/>
            <person name="Khouja H.-R."/>
            <person name="Murat C."/>
            <person name="Ohm R."/>
            <person name="Olson A."/>
            <person name="Spatafora J."/>
            <person name="Veneault-Fourrey C."/>
            <person name="Henrissat B."/>
            <person name="Grigoriev I."/>
            <person name="Martin F."/>
            <person name="Perotto S."/>
        </authorList>
    </citation>
    <scope>NUCLEOTIDE SEQUENCE [LARGE SCALE GENOMIC DNA]</scope>
    <source>
        <strain evidence="2 3">E</strain>
    </source>
</reference>
<dbReference type="GeneID" id="36580400"/>
<evidence type="ECO:0000313" key="2">
    <source>
        <dbReference type="EMBL" id="PMD61713.1"/>
    </source>
</evidence>
<keyword evidence="3" id="KW-1185">Reference proteome</keyword>
<feature type="compositionally biased region" description="Polar residues" evidence="1">
    <location>
        <begin position="107"/>
        <end position="145"/>
    </location>
</feature>
<dbReference type="InParanoid" id="A0A2J6TFD4"/>
<feature type="region of interest" description="Disordered" evidence="1">
    <location>
        <begin position="1"/>
        <end position="247"/>
    </location>
</feature>
<dbReference type="RefSeq" id="XP_024738617.1">
    <property type="nucleotide sequence ID" value="XM_024872319.1"/>
</dbReference>
<organism evidence="2 3">
    <name type="scientific">Hyaloscypha bicolor E</name>
    <dbReference type="NCBI Taxonomy" id="1095630"/>
    <lineage>
        <taxon>Eukaryota</taxon>
        <taxon>Fungi</taxon>
        <taxon>Dikarya</taxon>
        <taxon>Ascomycota</taxon>
        <taxon>Pezizomycotina</taxon>
        <taxon>Leotiomycetes</taxon>
        <taxon>Helotiales</taxon>
        <taxon>Hyaloscyphaceae</taxon>
        <taxon>Hyaloscypha</taxon>
        <taxon>Hyaloscypha bicolor</taxon>
    </lineage>
</organism>
<sequence length="326" mass="35174">MEGMPASQHPHPATQQLGTQATAGSYPQQPPPQEATRKQSADLLLPKVPARPTSAFLKKHKSNKKVRWDHSVVDNEKTPKVPSVRPPTPPLQKKVAGPPKSSALPHPSQTTSTSIGPVANTSAKMYSQSERPPQTVRPSGQSTYSGPDPWYQPNPMNQPAPAVASGRPTYVPATQRPGQRLAANSASKRKANSAGKVVEIFLSTSKGHQTKTQKPAGTTSRVPPAVPDAPQPRTQGPPPTPRITRLPTPDLAEVSGTTFCTCDAKNCNKPVHLYTDAQESKNVCTCDGTNCNKLFHVKMNVQMEEAKAYMKGVNVGRHGRAHRVRR</sequence>
<proteinExistence type="predicted"/>
<dbReference type="OrthoDB" id="3546672at2759"/>
<feature type="compositionally biased region" description="Basic and acidic residues" evidence="1">
    <location>
        <begin position="66"/>
        <end position="79"/>
    </location>
</feature>
<evidence type="ECO:0000256" key="1">
    <source>
        <dbReference type="SAM" id="MobiDB-lite"/>
    </source>
</evidence>
<protein>
    <submittedName>
        <fullName evidence="2">Uncharacterized protein</fullName>
    </submittedName>
</protein>
<accession>A0A2J6TFD4</accession>
<feature type="compositionally biased region" description="Polar residues" evidence="1">
    <location>
        <begin position="13"/>
        <end position="27"/>
    </location>
</feature>
<feature type="compositionally biased region" description="Polar residues" evidence="1">
    <location>
        <begin position="202"/>
        <end position="221"/>
    </location>
</feature>
<dbReference type="EMBL" id="KZ613786">
    <property type="protein sequence ID" value="PMD61713.1"/>
    <property type="molecule type" value="Genomic_DNA"/>
</dbReference>